<organism evidence="1 2">
    <name type="scientific">Candidatus Neomicrothrix parvicella RN1</name>
    <dbReference type="NCBI Taxonomy" id="1229780"/>
    <lineage>
        <taxon>Bacteria</taxon>
        <taxon>Bacillati</taxon>
        <taxon>Actinomycetota</taxon>
        <taxon>Acidimicrobiia</taxon>
        <taxon>Acidimicrobiales</taxon>
        <taxon>Microthrixaceae</taxon>
        <taxon>Candidatus Neomicrothrix</taxon>
    </lineage>
</organism>
<dbReference type="STRING" id="1229780.BN381_20027"/>
<dbReference type="HOGENOM" id="CLU_1445202_0_0_11"/>
<proteinExistence type="predicted"/>
<protein>
    <submittedName>
        <fullName evidence="1">Uncharacterized protein</fullName>
    </submittedName>
</protein>
<comment type="caution">
    <text evidence="1">The sequence shown here is derived from an EMBL/GenBank/DDBJ whole genome shotgun (WGS) entry which is preliminary data.</text>
</comment>
<name>R4YXZ1_9ACTN</name>
<accession>R4YXZ1</accession>
<dbReference type="EMBL" id="CANL01000012">
    <property type="protein sequence ID" value="CCM63203.1"/>
    <property type="molecule type" value="Genomic_DNA"/>
</dbReference>
<dbReference type="AlphaFoldDB" id="R4YXZ1"/>
<keyword evidence="2" id="KW-1185">Reference proteome</keyword>
<reference evidence="1 2" key="1">
    <citation type="journal article" date="2013" name="ISME J.">
        <title>Metabolic model for the filamentous 'Candidatus Microthrix parvicella' based on genomic and metagenomic analyses.</title>
        <authorList>
            <person name="Jon McIlroy S."/>
            <person name="Kristiansen R."/>
            <person name="Albertsen M."/>
            <person name="Michael Karst S."/>
            <person name="Rossetti S."/>
            <person name="Lund Nielsen J."/>
            <person name="Tandoi V."/>
            <person name="James Seviour R."/>
            <person name="Nielsen P.H."/>
        </authorList>
    </citation>
    <scope>NUCLEOTIDE SEQUENCE [LARGE SCALE GENOMIC DNA]</scope>
    <source>
        <strain evidence="1 2">RN1</strain>
    </source>
</reference>
<evidence type="ECO:0000313" key="2">
    <source>
        <dbReference type="Proteomes" id="UP000018291"/>
    </source>
</evidence>
<evidence type="ECO:0000313" key="1">
    <source>
        <dbReference type="EMBL" id="CCM63203.1"/>
    </source>
</evidence>
<sequence length="187" mass="20465">MTGGPRLPERALTGAQIRRYLAEVADTLDPVGPQHTLILVGGSLLAWHGLRSTTIDVDSVRRLDDELSAAVASVAMRHDLASRWVNSNALPFAPATLVEADCEVLADHPRLKLLGAPWSQVFVMKLYAGRTRDRRDLPKIWPRTGFTSAGDAARMFREAFPHAPDDEFLSTYIETVVAQAPDGPQAI</sequence>
<gene>
    <name evidence="1" type="ORF">BN381_20027</name>
</gene>
<dbReference type="Proteomes" id="UP000018291">
    <property type="component" value="Unassembled WGS sequence"/>
</dbReference>